<sequence>MQATIKALETDEEDDAIENQLFATLSALTDTPRNWDEFEDDSNLISPAKFTKFILIPHFAASLIAQDLEITLRQAINILEASEQFGLFFNTDPPERVDIILSPIHSQQAPPCLRPKVKLLPPKQKKMTLGDYLPHAPPKTKPKKAQPVEKPKLMPAEEKKSKGRPAAEEKETKPTPAKQPQALPRLPFYFLVLISALSQTKRRPKAKHPRPPK</sequence>
<feature type="compositionally biased region" description="Basic and acidic residues" evidence="1">
    <location>
        <begin position="146"/>
        <end position="173"/>
    </location>
</feature>
<dbReference type="Proteomes" id="UP001218188">
    <property type="component" value="Unassembled WGS sequence"/>
</dbReference>
<feature type="domain" description="Restriction of telomere capping protein 4 C-terminal" evidence="2">
    <location>
        <begin position="45"/>
        <end position="88"/>
    </location>
</feature>
<feature type="region of interest" description="Disordered" evidence="1">
    <location>
        <begin position="128"/>
        <end position="182"/>
    </location>
</feature>
<organism evidence="3 4">
    <name type="scientific">Mycena alexandri</name>
    <dbReference type="NCBI Taxonomy" id="1745969"/>
    <lineage>
        <taxon>Eukaryota</taxon>
        <taxon>Fungi</taxon>
        <taxon>Dikarya</taxon>
        <taxon>Basidiomycota</taxon>
        <taxon>Agaricomycotina</taxon>
        <taxon>Agaricomycetes</taxon>
        <taxon>Agaricomycetidae</taxon>
        <taxon>Agaricales</taxon>
        <taxon>Marasmiineae</taxon>
        <taxon>Mycenaceae</taxon>
        <taxon>Mycena</taxon>
    </lineage>
</organism>
<dbReference type="AlphaFoldDB" id="A0AAD6SZS3"/>
<proteinExistence type="predicted"/>
<evidence type="ECO:0000259" key="2">
    <source>
        <dbReference type="Pfam" id="PF14474"/>
    </source>
</evidence>
<keyword evidence="4" id="KW-1185">Reference proteome</keyword>
<accession>A0AAD6SZS3</accession>
<gene>
    <name evidence="3" type="ORF">C8F04DRAFT_1257275</name>
</gene>
<reference evidence="3" key="1">
    <citation type="submission" date="2023-03" db="EMBL/GenBank/DDBJ databases">
        <title>Massive genome expansion in bonnet fungi (Mycena s.s.) driven by repeated elements and novel gene families across ecological guilds.</title>
        <authorList>
            <consortium name="Lawrence Berkeley National Laboratory"/>
            <person name="Harder C.B."/>
            <person name="Miyauchi S."/>
            <person name="Viragh M."/>
            <person name="Kuo A."/>
            <person name="Thoen E."/>
            <person name="Andreopoulos B."/>
            <person name="Lu D."/>
            <person name="Skrede I."/>
            <person name="Drula E."/>
            <person name="Henrissat B."/>
            <person name="Morin E."/>
            <person name="Kohler A."/>
            <person name="Barry K."/>
            <person name="LaButti K."/>
            <person name="Morin E."/>
            <person name="Salamov A."/>
            <person name="Lipzen A."/>
            <person name="Mereny Z."/>
            <person name="Hegedus B."/>
            <person name="Baldrian P."/>
            <person name="Stursova M."/>
            <person name="Weitz H."/>
            <person name="Taylor A."/>
            <person name="Grigoriev I.V."/>
            <person name="Nagy L.G."/>
            <person name="Martin F."/>
            <person name="Kauserud H."/>
        </authorList>
    </citation>
    <scope>NUCLEOTIDE SEQUENCE</scope>
    <source>
        <strain evidence="3">CBHHK200</strain>
    </source>
</reference>
<evidence type="ECO:0000256" key="1">
    <source>
        <dbReference type="SAM" id="MobiDB-lite"/>
    </source>
</evidence>
<dbReference type="InterPro" id="IPR028094">
    <property type="entry name" value="RTC4_C"/>
</dbReference>
<evidence type="ECO:0000313" key="3">
    <source>
        <dbReference type="EMBL" id="KAJ7037036.1"/>
    </source>
</evidence>
<name>A0AAD6SZS3_9AGAR</name>
<dbReference type="Pfam" id="PF14474">
    <property type="entry name" value="RTC4"/>
    <property type="match status" value="1"/>
</dbReference>
<protein>
    <recommendedName>
        <fullName evidence="2">Restriction of telomere capping protein 4 C-terminal domain-containing protein</fullName>
    </recommendedName>
</protein>
<evidence type="ECO:0000313" key="4">
    <source>
        <dbReference type="Proteomes" id="UP001218188"/>
    </source>
</evidence>
<dbReference type="EMBL" id="JARJCM010000039">
    <property type="protein sequence ID" value="KAJ7037036.1"/>
    <property type="molecule type" value="Genomic_DNA"/>
</dbReference>
<comment type="caution">
    <text evidence="3">The sequence shown here is derived from an EMBL/GenBank/DDBJ whole genome shotgun (WGS) entry which is preliminary data.</text>
</comment>